<comment type="subunit">
    <text evidence="5">Homodimer.</text>
</comment>
<dbReference type="PROSITE" id="PS00903">
    <property type="entry name" value="CYT_DCMP_DEAMINASES_1"/>
    <property type="match status" value="1"/>
</dbReference>
<dbReference type="HOGENOM" id="CLU_025810_7_2_1"/>
<dbReference type="GeneID" id="14493399"/>
<dbReference type="GO" id="GO:0008835">
    <property type="term" value="F:diaminohydroxyphosphoribosylaminopyrimidine deaminase activity"/>
    <property type="evidence" value="ECO:0007669"/>
    <property type="project" value="TreeGrafter"/>
</dbReference>
<dbReference type="InterPro" id="IPR016192">
    <property type="entry name" value="APOBEC/CMP_deaminase_Zn-bd"/>
</dbReference>
<dbReference type="OrthoDB" id="408702at2759"/>
<dbReference type="EMBL" id="HE806316">
    <property type="protein sequence ID" value="CCH58453.1"/>
    <property type="molecule type" value="Genomic_DNA"/>
</dbReference>
<dbReference type="eggNOG" id="KOG1018">
    <property type="taxonomic scope" value="Eukaryota"/>
</dbReference>
<evidence type="ECO:0000256" key="12">
    <source>
        <dbReference type="ARBA" id="ARBA00056232"/>
    </source>
</evidence>
<dbReference type="GO" id="GO:0004131">
    <property type="term" value="F:cytosine deaminase activity"/>
    <property type="evidence" value="ECO:0007669"/>
    <property type="project" value="UniProtKB-EC"/>
</dbReference>
<organism evidence="18 19">
    <name type="scientific">Henningerozyma blattae (strain ATCC 34711 / CBS 6284 / DSM 70876 / NBRC 10599 / NRRL Y-10934 / UCD 77-7)</name>
    <name type="common">Yeast</name>
    <name type="synonym">Tetrapisispora blattae</name>
    <dbReference type="NCBI Taxonomy" id="1071380"/>
    <lineage>
        <taxon>Eukaryota</taxon>
        <taxon>Fungi</taxon>
        <taxon>Dikarya</taxon>
        <taxon>Ascomycota</taxon>
        <taxon>Saccharomycotina</taxon>
        <taxon>Saccharomycetes</taxon>
        <taxon>Saccharomycetales</taxon>
        <taxon>Saccharomycetaceae</taxon>
        <taxon>Henningerozyma</taxon>
    </lineage>
</organism>
<dbReference type="PROSITE" id="PS51747">
    <property type="entry name" value="CYT_DCMP_DEAMINASES_2"/>
    <property type="match status" value="1"/>
</dbReference>
<evidence type="ECO:0000313" key="19">
    <source>
        <dbReference type="Proteomes" id="UP000002866"/>
    </source>
</evidence>
<evidence type="ECO:0000256" key="10">
    <source>
        <dbReference type="ARBA" id="ARBA00023242"/>
    </source>
</evidence>
<evidence type="ECO:0000256" key="14">
    <source>
        <dbReference type="ARBA" id="ARBA00066550"/>
    </source>
</evidence>
<keyword evidence="8" id="KW-0378">Hydrolase</keyword>
<comment type="similarity">
    <text evidence="4">Belongs to the cytidine and deoxycytidylate deaminase family.</text>
</comment>
<dbReference type="KEGG" id="tbl:TBLA_0A06610"/>
<reference evidence="18 19" key="1">
    <citation type="journal article" date="2011" name="Proc. Natl. Acad. Sci. U.S.A.">
        <title>Evolutionary erosion of yeast sex chromosomes by mating-type switching accidents.</title>
        <authorList>
            <person name="Gordon J.L."/>
            <person name="Armisen D."/>
            <person name="Proux-Wera E."/>
            <person name="Oheigeartaigh S.S."/>
            <person name="Byrne K.P."/>
            <person name="Wolfe K.H."/>
        </authorList>
    </citation>
    <scope>NUCLEOTIDE SEQUENCE [LARGE SCALE GENOMIC DNA]</scope>
    <source>
        <strain evidence="19">ATCC 34711 / CBS 6284 / DSM 70876 / NBRC 10599 / NRRL Y-10934 / UCD 77-7</strain>
    </source>
</reference>
<proteinExistence type="inferred from homology"/>
<name>I2GWF1_HENB6</name>
<comment type="pathway">
    <text evidence="13">Pyrimidine metabolism; UMP biosynthesis via salvage pathway; uracil from cytosine: step 1/1.</text>
</comment>
<evidence type="ECO:0000256" key="15">
    <source>
        <dbReference type="ARBA" id="ARBA00074321"/>
    </source>
</evidence>
<dbReference type="EC" id="3.5.4.1" evidence="14"/>
<dbReference type="Gene3D" id="3.40.140.10">
    <property type="entry name" value="Cytidine Deaminase, domain 2"/>
    <property type="match status" value="1"/>
</dbReference>
<evidence type="ECO:0000256" key="11">
    <source>
        <dbReference type="ARBA" id="ARBA00050113"/>
    </source>
</evidence>
<evidence type="ECO:0000256" key="6">
    <source>
        <dbReference type="ARBA" id="ARBA00022490"/>
    </source>
</evidence>
<keyword evidence="9" id="KW-0862">Zinc</keyword>
<dbReference type="PANTHER" id="PTHR11079:SF190">
    <property type="entry name" value="CYTOSINE DEAMINASE"/>
    <property type="match status" value="1"/>
</dbReference>
<evidence type="ECO:0000256" key="4">
    <source>
        <dbReference type="ARBA" id="ARBA00006576"/>
    </source>
</evidence>
<evidence type="ECO:0000256" key="5">
    <source>
        <dbReference type="ARBA" id="ARBA00011738"/>
    </source>
</evidence>
<dbReference type="FunFam" id="3.40.140.10:FF:000016">
    <property type="entry name" value="Cytosine deaminase"/>
    <property type="match status" value="1"/>
</dbReference>
<evidence type="ECO:0000259" key="17">
    <source>
        <dbReference type="PROSITE" id="PS51747"/>
    </source>
</evidence>
<dbReference type="GO" id="GO:0019858">
    <property type="term" value="P:cytosine metabolic process"/>
    <property type="evidence" value="ECO:0007669"/>
    <property type="project" value="EnsemblFungi"/>
</dbReference>
<evidence type="ECO:0000256" key="7">
    <source>
        <dbReference type="ARBA" id="ARBA00022723"/>
    </source>
</evidence>
<dbReference type="InterPro" id="IPR016193">
    <property type="entry name" value="Cytidine_deaminase-like"/>
</dbReference>
<dbReference type="InterPro" id="IPR002125">
    <property type="entry name" value="CMP_dCMP_dom"/>
</dbReference>
<dbReference type="GO" id="GO:0046087">
    <property type="term" value="P:cytidine metabolic process"/>
    <property type="evidence" value="ECO:0007669"/>
    <property type="project" value="EnsemblFungi"/>
</dbReference>
<feature type="domain" description="CMP/dCMP-type deaminase" evidence="17">
    <location>
        <begin position="8"/>
        <end position="128"/>
    </location>
</feature>
<dbReference type="GO" id="GO:0005634">
    <property type="term" value="C:nucleus"/>
    <property type="evidence" value="ECO:0007669"/>
    <property type="project" value="UniProtKB-SubCell"/>
</dbReference>
<dbReference type="STRING" id="1071380.I2GWF1"/>
<comment type="cofactor">
    <cofactor evidence="1">
        <name>Zn(2+)</name>
        <dbReference type="ChEBI" id="CHEBI:29105"/>
    </cofactor>
</comment>
<comment type="catalytic activity">
    <reaction evidence="11">
        <text>cytosine + H2O + H(+) = uracil + NH4(+)</text>
        <dbReference type="Rhea" id="RHEA:20605"/>
        <dbReference type="ChEBI" id="CHEBI:15377"/>
        <dbReference type="ChEBI" id="CHEBI:15378"/>
        <dbReference type="ChEBI" id="CHEBI:16040"/>
        <dbReference type="ChEBI" id="CHEBI:17568"/>
        <dbReference type="ChEBI" id="CHEBI:28938"/>
        <dbReference type="EC" id="3.5.4.1"/>
    </reaction>
</comment>
<dbReference type="FunCoup" id="I2GWF1">
    <property type="interactions" value="161"/>
</dbReference>
<dbReference type="OMA" id="MCTGACL"/>
<gene>
    <name evidence="18" type="primary">TBLA0A06610</name>
    <name evidence="18" type="ORF">TBLA_0A06610</name>
</gene>
<dbReference type="Proteomes" id="UP000002866">
    <property type="component" value="Chromosome 1"/>
</dbReference>
<keyword evidence="19" id="KW-1185">Reference proteome</keyword>
<dbReference type="CDD" id="cd01285">
    <property type="entry name" value="nucleoside_deaminase"/>
    <property type="match status" value="1"/>
</dbReference>
<dbReference type="AlphaFoldDB" id="I2GWF1"/>
<dbReference type="GO" id="GO:0008270">
    <property type="term" value="F:zinc ion binding"/>
    <property type="evidence" value="ECO:0007669"/>
    <property type="project" value="InterPro"/>
</dbReference>
<evidence type="ECO:0000256" key="16">
    <source>
        <dbReference type="ARBA" id="ARBA00084039"/>
    </source>
</evidence>
<sequence length="157" mass="17219">MSAVNPAQWDALGIQTAYDEAVKGASENGVPIGGCLINHEDGKILGSGHNMRFQKGSPTLHGEISTLENCGRLSGKVYKNTTLYTTLSPCDMCTGAIIMYGIPRVVICENVNFKSPGEEYLKQRGVEVVVVDDEKCKTIMKKFIDERPSDWFEDIGE</sequence>
<evidence type="ECO:0000256" key="3">
    <source>
        <dbReference type="ARBA" id="ARBA00004496"/>
    </source>
</evidence>
<protein>
    <recommendedName>
        <fullName evidence="15">Cytosine deaminase</fullName>
        <ecNumber evidence="14">3.5.4.1</ecNumber>
    </recommendedName>
    <alternativeName>
        <fullName evidence="16">Cytosine aminohydrolase</fullName>
    </alternativeName>
</protein>
<comment type="function">
    <text evidence="12">Catalyzes the hydrolytic deamination of cytosine to uracil or 5-methylcytosine to thymine. Is involved in the pyrimidine salvage pathway, which allows the cell to utilize cytosine for pyrimidine nucleotide synthesis.</text>
</comment>
<evidence type="ECO:0000256" key="8">
    <source>
        <dbReference type="ARBA" id="ARBA00022801"/>
    </source>
</evidence>
<keyword evidence="10" id="KW-0539">Nucleus</keyword>
<evidence type="ECO:0000256" key="2">
    <source>
        <dbReference type="ARBA" id="ARBA00004123"/>
    </source>
</evidence>
<dbReference type="GO" id="GO:0008655">
    <property type="term" value="P:pyrimidine-containing compound salvage"/>
    <property type="evidence" value="ECO:0007669"/>
    <property type="project" value="EnsemblFungi"/>
</dbReference>
<evidence type="ECO:0000313" key="18">
    <source>
        <dbReference type="EMBL" id="CCH58453.1"/>
    </source>
</evidence>
<accession>I2GWF1</accession>
<evidence type="ECO:0000256" key="1">
    <source>
        <dbReference type="ARBA" id="ARBA00001947"/>
    </source>
</evidence>
<keyword evidence="7" id="KW-0479">Metal-binding</keyword>
<evidence type="ECO:0000256" key="13">
    <source>
        <dbReference type="ARBA" id="ARBA00060700"/>
    </source>
</evidence>
<dbReference type="RefSeq" id="XP_004177972.1">
    <property type="nucleotide sequence ID" value="XM_004177924.1"/>
</dbReference>
<dbReference type="PANTHER" id="PTHR11079">
    <property type="entry name" value="CYTOSINE DEAMINASE FAMILY MEMBER"/>
    <property type="match status" value="1"/>
</dbReference>
<keyword evidence="6" id="KW-0963">Cytoplasm</keyword>
<dbReference type="InParanoid" id="I2GWF1"/>
<dbReference type="Pfam" id="PF00383">
    <property type="entry name" value="dCMP_cyt_deam_1"/>
    <property type="match status" value="1"/>
</dbReference>
<dbReference type="SUPFAM" id="SSF53927">
    <property type="entry name" value="Cytidine deaminase-like"/>
    <property type="match status" value="1"/>
</dbReference>
<comment type="subcellular location">
    <subcellularLocation>
        <location evidence="3">Cytoplasm</location>
    </subcellularLocation>
    <subcellularLocation>
        <location evidence="2">Nucleus</location>
    </subcellularLocation>
</comment>
<dbReference type="GO" id="GO:0005737">
    <property type="term" value="C:cytoplasm"/>
    <property type="evidence" value="ECO:0007669"/>
    <property type="project" value="UniProtKB-SubCell"/>
</dbReference>
<evidence type="ECO:0000256" key="9">
    <source>
        <dbReference type="ARBA" id="ARBA00022833"/>
    </source>
</evidence>